<dbReference type="SUPFAM" id="SSF53098">
    <property type="entry name" value="Ribonuclease H-like"/>
    <property type="match status" value="1"/>
</dbReference>
<dbReference type="EMBL" id="VCIW01000017">
    <property type="protein sequence ID" value="TLS50036.1"/>
    <property type="molecule type" value="Genomic_DNA"/>
</dbReference>
<feature type="domain" description="Integrase catalytic" evidence="1">
    <location>
        <begin position="296"/>
        <end position="498"/>
    </location>
</feature>
<protein>
    <submittedName>
        <fullName evidence="2">DDE-type integrase/transposase/recombinase</fullName>
    </submittedName>
</protein>
<sequence length="696" mass="80420">MMRTIRLQIDDEFEWQGAKFHVHAIEPPNVLIYREEGERKLVKVNYLSVITDKTFKIDDKSYLHFKRKEAKEDVLTSALLDSLSDERRGQAFQKKAAILPILIYDEAKSGNMYSAQTFNEKFEYYFAPGEDLYSLKRKDLLERIAHKFGKSERQIQRYLADYKKAESERSNHGIEALVSKAHLKAHNRNDEYAIELTHPKKKDMVLDTIYIRLKQPEKYAPILKVALEKFIIKKRRKVNILHEDLEIACTQADLPPLSYDTVYKIVSRIDKYVMERVHKGDVVDPQLVQEKAASQFAKAPLHLIEIDHVKLPITLIDPETGAELGEPWLTVAFCVYTRMVWGLDLSFEDPSGHKVMRTLLHGLFFKKTKESYGTHNDWEMHGKPSVILMDNGPDFQSTYVKSMIEDVLEAEVRYRPIATPRYGGNIERYFGTINVAFLQKLLGYRDKSTSDKEIRQEAKLEAILTLDNLRELLIHYITDVYHHSEHSGLPLECNTPAARLYTALDVMGNLPAIPEEDEAYYRIQLLPSELKSYRSDGIRLENVKYASQETSGFISRKQKNNCKVKYNVDDISLIYLLDPRSKIYVEVPSISPPADEIRGMSRKEYQATRKILIEKGKLTKQQIPGSELIRQGKLLIKEKYNQMVSTNTKARRAALRQGFRLQVAGGTTTSETIQRQVSSIEQLVKRIDTKLNQVRE</sequence>
<dbReference type="Proteomes" id="UP000309676">
    <property type="component" value="Unassembled WGS sequence"/>
</dbReference>
<dbReference type="Gene3D" id="3.30.420.10">
    <property type="entry name" value="Ribonuclease H-like superfamily/Ribonuclease H"/>
    <property type="match status" value="1"/>
</dbReference>
<dbReference type="InterPro" id="IPR036397">
    <property type="entry name" value="RNaseH_sf"/>
</dbReference>
<reference evidence="2 3" key="1">
    <citation type="submission" date="2019-05" db="EMBL/GenBank/DDBJ databases">
        <authorList>
            <person name="Narsing Rao M.P."/>
            <person name="Li W.J."/>
        </authorList>
    </citation>
    <scope>NUCLEOTIDE SEQUENCE [LARGE SCALE GENOMIC DNA]</scope>
    <source>
        <strain evidence="2 3">SYSU_K30003</strain>
    </source>
</reference>
<keyword evidence="3" id="KW-1185">Reference proteome</keyword>
<proteinExistence type="predicted"/>
<evidence type="ECO:0000259" key="1">
    <source>
        <dbReference type="PROSITE" id="PS50994"/>
    </source>
</evidence>
<dbReference type="AlphaFoldDB" id="A0A5R9G6R0"/>
<accession>A0A5R9G6R0</accession>
<dbReference type="GO" id="GO:0003676">
    <property type="term" value="F:nucleic acid binding"/>
    <property type="evidence" value="ECO:0007669"/>
    <property type="project" value="InterPro"/>
</dbReference>
<gene>
    <name evidence="2" type="ORF">FE782_22120</name>
</gene>
<comment type="caution">
    <text evidence="2">The sequence shown here is derived from an EMBL/GenBank/DDBJ whole genome shotgun (WGS) entry which is preliminary data.</text>
</comment>
<dbReference type="InterPro" id="IPR001584">
    <property type="entry name" value="Integrase_cat-core"/>
</dbReference>
<name>A0A5R9G6R0_9BACL</name>
<dbReference type="InterPro" id="IPR012337">
    <property type="entry name" value="RNaseH-like_sf"/>
</dbReference>
<evidence type="ECO:0000313" key="3">
    <source>
        <dbReference type="Proteomes" id="UP000309676"/>
    </source>
</evidence>
<evidence type="ECO:0000313" key="2">
    <source>
        <dbReference type="EMBL" id="TLS50036.1"/>
    </source>
</evidence>
<organism evidence="2 3">
    <name type="scientific">Paenibacillus antri</name>
    <dbReference type="NCBI Taxonomy" id="2582848"/>
    <lineage>
        <taxon>Bacteria</taxon>
        <taxon>Bacillati</taxon>
        <taxon>Bacillota</taxon>
        <taxon>Bacilli</taxon>
        <taxon>Bacillales</taxon>
        <taxon>Paenibacillaceae</taxon>
        <taxon>Paenibacillus</taxon>
    </lineage>
</organism>
<dbReference type="PROSITE" id="PS50994">
    <property type="entry name" value="INTEGRASE"/>
    <property type="match status" value="1"/>
</dbReference>
<dbReference type="GO" id="GO:0015074">
    <property type="term" value="P:DNA integration"/>
    <property type="evidence" value="ECO:0007669"/>
    <property type="project" value="InterPro"/>
</dbReference>